<gene>
    <name evidence="2" type="ORF">AFUS01_LOCUS34673</name>
</gene>
<dbReference type="Proteomes" id="UP000708208">
    <property type="component" value="Unassembled WGS sequence"/>
</dbReference>
<protein>
    <submittedName>
        <fullName evidence="2">Uncharacterized protein</fullName>
    </submittedName>
</protein>
<evidence type="ECO:0000256" key="1">
    <source>
        <dbReference type="SAM" id="SignalP"/>
    </source>
</evidence>
<evidence type="ECO:0000313" key="2">
    <source>
        <dbReference type="EMBL" id="CAG7824522.1"/>
    </source>
</evidence>
<dbReference type="EMBL" id="CAJVCH010533159">
    <property type="protein sequence ID" value="CAG7824522.1"/>
    <property type="molecule type" value="Genomic_DNA"/>
</dbReference>
<comment type="caution">
    <text evidence="2">The sequence shown here is derived from an EMBL/GenBank/DDBJ whole genome shotgun (WGS) entry which is preliminary data.</text>
</comment>
<reference evidence="2" key="1">
    <citation type="submission" date="2021-06" db="EMBL/GenBank/DDBJ databases">
        <authorList>
            <person name="Hodson N. C."/>
            <person name="Mongue J. A."/>
            <person name="Jaron S. K."/>
        </authorList>
    </citation>
    <scope>NUCLEOTIDE SEQUENCE</scope>
</reference>
<organism evidence="2 3">
    <name type="scientific">Allacma fusca</name>
    <dbReference type="NCBI Taxonomy" id="39272"/>
    <lineage>
        <taxon>Eukaryota</taxon>
        <taxon>Metazoa</taxon>
        <taxon>Ecdysozoa</taxon>
        <taxon>Arthropoda</taxon>
        <taxon>Hexapoda</taxon>
        <taxon>Collembola</taxon>
        <taxon>Symphypleona</taxon>
        <taxon>Sminthuridae</taxon>
        <taxon>Allacma</taxon>
    </lineage>
</organism>
<sequence length="53" mass="5719">MIVVLACIAALCIIGTAVDVQSLYSTKGKLSKTGKFTKAILAFSFYTNTKKFL</sequence>
<feature type="non-terminal residue" evidence="2">
    <location>
        <position position="53"/>
    </location>
</feature>
<proteinExistence type="predicted"/>
<name>A0A8J2KW40_9HEXA</name>
<feature type="signal peptide" evidence="1">
    <location>
        <begin position="1"/>
        <end position="17"/>
    </location>
</feature>
<evidence type="ECO:0000313" key="3">
    <source>
        <dbReference type="Proteomes" id="UP000708208"/>
    </source>
</evidence>
<feature type="non-terminal residue" evidence="2">
    <location>
        <position position="1"/>
    </location>
</feature>
<keyword evidence="1" id="KW-0732">Signal</keyword>
<feature type="chain" id="PRO_5035280996" evidence="1">
    <location>
        <begin position="18"/>
        <end position="53"/>
    </location>
</feature>
<dbReference type="AlphaFoldDB" id="A0A8J2KW40"/>
<keyword evidence="3" id="KW-1185">Reference proteome</keyword>
<dbReference type="OrthoDB" id="118951at2759"/>
<accession>A0A8J2KW40</accession>